<dbReference type="AlphaFoldDB" id="A0A7C6EDD5"/>
<dbReference type="EMBL" id="DTLI01000102">
    <property type="protein sequence ID" value="HHS52022.1"/>
    <property type="molecule type" value="Genomic_DNA"/>
</dbReference>
<proteinExistence type="predicted"/>
<sequence>MRILILLLVSVLPLFAQLYLIDQPTPLSLMHGEYYIDGRFQNEGGMIFHFGIGLFDRFTLGASYGGNGFLGASRPTFFPRVGFQAKAVITSEGETFLPDLALGYDDQGFGDYDTIDKQYQVRSKGFYLSIGKTLEMSNTYFVFGPNYWFGANKRKGLSGFLAIRQTLSDHWDLILEYNLNIGRTQQENKRGFLNLGVAFNFNENLTFTFMLKDLLENRRTVNGKDAGMNRALNVSFHELF</sequence>
<accession>A0A7C6EDD5</accession>
<reference evidence="1" key="1">
    <citation type="journal article" date="2020" name="mSystems">
        <title>Genome- and Community-Level Interaction Insights into Carbon Utilization and Element Cycling Functions of Hydrothermarchaeota in Hydrothermal Sediment.</title>
        <authorList>
            <person name="Zhou Z."/>
            <person name="Liu Y."/>
            <person name="Xu W."/>
            <person name="Pan J."/>
            <person name="Luo Z.H."/>
            <person name="Li M."/>
        </authorList>
    </citation>
    <scope>NUCLEOTIDE SEQUENCE [LARGE SCALE GENOMIC DNA]</scope>
    <source>
        <strain evidence="1">SpSt-876</strain>
    </source>
</reference>
<organism evidence="1">
    <name type="scientific">candidate division WOR-3 bacterium</name>
    <dbReference type="NCBI Taxonomy" id="2052148"/>
    <lineage>
        <taxon>Bacteria</taxon>
        <taxon>Bacteria division WOR-3</taxon>
    </lineage>
</organism>
<gene>
    <name evidence="1" type="ORF">ENW73_04030</name>
</gene>
<evidence type="ECO:0000313" key="1">
    <source>
        <dbReference type="EMBL" id="HHS52022.1"/>
    </source>
</evidence>
<protein>
    <submittedName>
        <fullName evidence="1">Uncharacterized protein</fullName>
    </submittedName>
</protein>
<comment type="caution">
    <text evidence="1">The sequence shown here is derived from an EMBL/GenBank/DDBJ whole genome shotgun (WGS) entry which is preliminary data.</text>
</comment>
<name>A0A7C6EDD5_UNCW3</name>